<proteinExistence type="predicted"/>
<evidence type="ECO:0000313" key="2">
    <source>
        <dbReference type="EMBL" id="KAL0918591.1"/>
    </source>
</evidence>
<gene>
    <name evidence="2" type="ORF">M5K25_010608</name>
</gene>
<name>A0ABD0V7K5_DENTH</name>
<evidence type="ECO:0000313" key="3">
    <source>
        <dbReference type="Proteomes" id="UP001552299"/>
    </source>
</evidence>
<sequence length="91" mass="10535">MYNNNERTSFRSLAQCNKIAKEEIRDYLHKVIIVDCGYYYGSGPSDKYSSSPKSQIFNKSATRPIDQYIMNMEDDKNDDSRVDYGMSPQNS</sequence>
<keyword evidence="3" id="KW-1185">Reference proteome</keyword>
<organism evidence="2 3">
    <name type="scientific">Dendrobium thyrsiflorum</name>
    <name type="common">Pinecone-like raceme dendrobium</name>
    <name type="synonym">Orchid</name>
    <dbReference type="NCBI Taxonomy" id="117978"/>
    <lineage>
        <taxon>Eukaryota</taxon>
        <taxon>Viridiplantae</taxon>
        <taxon>Streptophyta</taxon>
        <taxon>Embryophyta</taxon>
        <taxon>Tracheophyta</taxon>
        <taxon>Spermatophyta</taxon>
        <taxon>Magnoliopsida</taxon>
        <taxon>Liliopsida</taxon>
        <taxon>Asparagales</taxon>
        <taxon>Orchidaceae</taxon>
        <taxon>Epidendroideae</taxon>
        <taxon>Malaxideae</taxon>
        <taxon>Dendrobiinae</taxon>
        <taxon>Dendrobium</taxon>
    </lineage>
</organism>
<accession>A0ABD0V7K5</accession>
<dbReference type="AlphaFoldDB" id="A0ABD0V7K5"/>
<dbReference type="Proteomes" id="UP001552299">
    <property type="component" value="Unassembled WGS sequence"/>
</dbReference>
<comment type="caution">
    <text evidence="2">The sequence shown here is derived from an EMBL/GenBank/DDBJ whole genome shotgun (WGS) entry which is preliminary data.</text>
</comment>
<evidence type="ECO:0000256" key="1">
    <source>
        <dbReference type="SAM" id="MobiDB-lite"/>
    </source>
</evidence>
<reference evidence="2 3" key="1">
    <citation type="journal article" date="2024" name="Plant Biotechnol. J.">
        <title>Dendrobium thyrsiflorum genome and its molecular insights into genes involved in important horticultural traits.</title>
        <authorList>
            <person name="Chen B."/>
            <person name="Wang J.Y."/>
            <person name="Zheng P.J."/>
            <person name="Li K.L."/>
            <person name="Liang Y.M."/>
            <person name="Chen X.F."/>
            <person name="Zhang C."/>
            <person name="Zhao X."/>
            <person name="He X."/>
            <person name="Zhang G.Q."/>
            <person name="Liu Z.J."/>
            <person name="Xu Q."/>
        </authorList>
    </citation>
    <scope>NUCLEOTIDE SEQUENCE [LARGE SCALE GENOMIC DNA]</scope>
    <source>
        <strain evidence="2">GZMU011</strain>
    </source>
</reference>
<protein>
    <submittedName>
        <fullName evidence="2">Uncharacterized protein</fullName>
    </submittedName>
</protein>
<dbReference type="EMBL" id="JANQDX010000009">
    <property type="protein sequence ID" value="KAL0918591.1"/>
    <property type="molecule type" value="Genomic_DNA"/>
</dbReference>
<feature type="region of interest" description="Disordered" evidence="1">
    <location>
        <begin position="70"/>
        <end position="91"/>
    </location>
</feature>